<dbReference type="EMBL" id="JAYMYQ010000001">
    <property type="protein sequence ID" value="KAK7362595.1"/>
    <property type="molecule type" value="Genomic_DNA"/>
</dbReference>
<dbReference type="AlphaFoldDB" id="A0AAN9MX09"/>
<reference evidence="1 2" key="1">
    <citation type="submission" date="2024-01" db="EMBL/GenBank/DDBJ databases">
        <title>The genomes of 5 underutilized Papilionoideae crops provide insights into root nodulation and disease resistanc.</title>
        <authorList>
            <person name="Jiang F."/>
        </authorList>
    </citation>
    <scope>NUCLEOTIDE SEQUENCE [LARGE SCALE GENOMIC DNA]</scope>
    <source>
        <strain evidence="1">LVBAO_FW01</strain>
        <tissue evidence="1">Leaves</tissue>
    </source>
</reference>
<evidence type="ECO:0000313" key="1">
    <source>
        <dbReference type="EMBL" id="KAK7362595.1"/>
    </source>
</evidence>
<protein>
    <submittedName>
        <fullName evidence="1">Uncharacterized protein</fullName>
    </submittedName>
</protein>
<dbReference type="Proteomes" id="UP001367508">
    <property type="component" value="Unassembled WGS sequence"/>
</dbReference>
<proteinExistence type="predicted"/>
<evidence type="ECO:0000313" key="2">
    <source>
        <dbReference type="Proteomes" id="UP001367508"/>
    </source>
</evidence>
<name>A0AAN9MX09_CANGL</name>
<comment type="caution">
    <text evidence="1">The sequence shown here is derived from an EMBL/GenBank/DDBJ whole genome shotgun (WGS) entry which is preliminary data.</text>
</comment>
<organism evidence="1 2">
    <name type="scientific">Canavalia gladiata</name>
    <name type="common">Sword bean</name>
    <name type="synonym">Dolichos gladiatus</name>
    <dbReference type="NCBI Taxonomy" id="3824"/>
    <lineage>
        <taxon>Eukaryota</taxon>
        <taxon>Viridiplantae</taxon>
        <taxon>Streptophyta</taxon>
        <taxon>Embryophyta</taxon>
        <taxon>Tracheophyta</taxon>
        <taxon>Spermatophyta</taxon>
        <taxon>Magnoliopsida</taxon>
        <taxon>eudicotyledons</taxon>
        <taxon>Gunneridae</taxon>
        <taxon>Pentapetalae</taxon>
        <taxon>rosids</taxon>
        <taxon>fabids</taxon>
        <taxon>Fabales</taxon>
        <taxon>Fabaceae</taxon>
        <taxon>Papilionoideae</taxon>
        <taxon>50 kb inversion clade</taxon>
        <taxon>NPAAA clade</taxon>
        <taxon>indigoferoid/millettioid clade</taxon>
        <taxon>Phaseoleae</taxon>
        <taxon>Canavalia</taxon>
    </lineage>
</organism>
<accession>A0AAN9MX09</accession>
<gene>
    <name evidence="1" type="ORF">VNO77_04712</name>
</gene>
<keyword evidence="2" id="KW-1185">Reference proteome</keyword>
<sequence>MILRSGSVPDLLALWANVSLYLLNGTSTCCHPFLFTDQIEWWLKVKLNVISDSNRCSLGCAIGLFLLMEFIDRVQTNPLLRTVFTSLRQGLRLFYSNSHVSSVIRFPQPTLILLRLGAVYIPRPVRNIESTADVATSTGFWDLRISLFAVKALNIATTSMAATWFKTKGTESYPLILANRP</sequence>